<comment type="caution">
    <text evidence="1">The sequence shown here is derived from an EMBL/GenBank/DDBJ whole genome shotgun (WGS) entry which is preliminary data.</text>
</comment>
<sequence length="113" mass="12933">MDKLLQRLTEVSICQQQVVEHLATRQSETERELANLHTAHLIPLPDPRMQATKLLPKLTPHDDEEAYLQMFEMTATTEGWAREQWAWVLASLLTGEEQHTFFSLPAAAADSYD</sequence>
<keyword evidence="2" id="KW-1185">Reference proteome</keyword>
<reference evidence="1 2" key="1">
    <citation type="submission" date="2023-09" db="EMBL/GenBank/DDBJ databases">
        <authorList>
            <person name="Wang M."/>
        </authorList>
    </citation>
    <scope>NUCLEOTIDE SEQUENCE [LARGE SCALE GENOMIC DNA]</scope>
    <source>
        <strain evidence="1">GT-2023</strain>
        <tissue evidence="1">Liver</tissue>
    </source>
</reference>
<organism evidence="1 2">
    <name type="scientific">Cirrhinus molitorella</name>
    <name type="common">mud carp</name>
    <dbReference type="NCBI Taxonomy" id="172907"/>
    <lineage>
        <taxon>Eukaryota</taxon>
        <taxon>Metazoa</taxon>
        <taxon>Chordata</taxon>
        <taxon>Craniata</taxon>
        <taxon>Vertebrata</taxon>
        <taxon>Euteleostomi</taxon>
        <taxon>Actinopterygii</taxon>
        <taxon>Neopterygii</taxon>
        <taxon>Teleostei</taxon>
        <taxon>Ostariophysi</taxon>
        <taxon>Cypriniformes</taxon>
        <taxon>Cyprinidae</taxon>
        <taxon>Labeoninae</taxon>
        <taxon>Labeonini</taxon>
        <taxon>Cirrhinus</taxon>
    </lineage>
</organism>
<protein>
    <submittedName>
        <fullName evidence="1">Uncharacterized protein</fullName>
    </submittedName>
</protein>
<dbReference type="EMBL" id="JAYMGO010000004">
    <property type="protein sequence ID" value="KAL1276190.1"/>
    <property type="molecule type" value="Genomic_DNA"/>
</dbReference>
<dbReference type="Proteomes" id="UP001558613">
    <property type="component" value="Unassembled WGS sequence"/>
</dbReference>
<proteinExistence type="predicted"/>
<evidence type="ECO:0000313" key="1">
    <source>
        <dbReference type="EMBL" id="KAL1276190.1"/>
    </source>
</evidence>
<name>A0ABR3NHT5_9TELE</name>
<gene>
    <name evidence="1" type="ORF">QQF64_035813</name>
</gene>
<evidence type="ECO:0000313" key="2">
    <source>
        <dbReference type="Proteomes" id="UP001558613"/>
    </source>
</evidence>
<accession>A0ABR3NHT5</accession>